<dbReference type="Gramene" id="Jr10_14650_p2">
    <property type="protein sequence ID" value="cds.Jr10_14650_p2"/>
    <property type="gene ID" value="Jr10_14650"/>
</dbReference>
<organism evidence="1 2">
    <name type="scientific">Juglans regia</name>
    <name type="common">English walnut</name>
    <dbReference type="NCBI Taxonomy" id="51240"/>
    <lineage>
        <taxon>Eukaryota</taxon>
        <taxon>Viridiplantae</taxon>
        <taxon>Streptophyta</taxon>
        <taxon>Embryophyta</taxon>
        <taxon>Tracheophyta</taxon>
        <taxon>Spermatophyta</taxon>
        <taxon>Magnoliopsida</taxon>
        <taxon>eudicotyledons</taxon>
        <taxon>Gunneridae</taxon>
        <taxon>Pentapetalae</taxon>
        <taxon>rosids</taxon>
        <taxon>fabids</taxon>
        <taxon>Fagales</taxon>
        <taxon>Juglandaceae</taxon>
        <taxon>Juglans</taxon>
    </lineage>
</organism>
<dbReference type="Proteomes" id="UP000619265">
    <property type="component" value="Unassembled WGS sequence"/>
</dbReference>
<name>A0A833TF20_JUGRE</name>
<comment type="caution">
    <text evidence="1">The sequence shown here is derived from an EMBL/GenBank/DDBJ whole genome shotgun (WGS) entry which is preliminary data.</text>
</comment>
<sequence length="130" mass="14917">MGKQKIKGGLGFRDLDSFNSALLAKQAWRFLQNPFSLAATIFREKYFNAKYLLEAKLGSNPSLIWRSIWGSLKLLKEGLRWRVGNGKSIEVWGHKWLNSPSTFKVQSPVRVLEQEARVCELLDQSGFSWN</sequence>
<gene>
    <name evidence="1" type="ORF">F2P56_022431</name>
</gene>
<evidence type="ECO:0000313" key="1">
    <source>
        <dbReference type="EMBL" id="KAF5458401.1"/>
    </source>
</evidence>
<dbReference type="AlphaFoldDB" id="A0A833TF20"/>
<feature type="non-terminal residue" evidence="1">
    <location>
        <position position="130"/>
    </location>
</feature>
<reference evidence="1" key="2">
    <citation type="submission" date="2020-03" db="EMBL/GenBank/DDBJ databases">
        <title>Walnut 2.0.</title>
        <authorList>
            <person name="Marrano A."/>
            <person name="Britton M."/>
            <person name="Zimin A.V."/>
            <person name="Zaini P.A."/>
            <person name="Workman R."/>
            <person name="Puiu D."/>
            <person name="Bianco L."/>
            <person name="Allen B.J."/>
            <person name="Troggio M."/>
            <person name="Leslie C.A."/>
            <person name="Timp W."/>
            <person name="Dendekar A."/>
            <person name="Salzberg S.L."/>
            <person name="Neale D.B."/>
        </authorList>
    </citation>
    <scope>NUCLEOTIDE SEQUENCE</scope>
    <source>
        <tissue evidence="1">Leaves</tissue>
    </source>
</reference>
<protein>
    <submittedName>
        <fullName evidence="1">Uncharacterized protein</fullName>
    </submittedName>
</protein>
<accession>A0A833TF20</accession>
<reference evidence="1" key="1">
    <citation type="submission" date="2015-10" db="EMBL/GenBank/DDBJ databases">
        <authorList>
            <person name="Martinez-Garcia P.J."/>
            <person name="Crepeau M.W."/>
            <person name="Puiu D."/>
            <person name="Gonzalez-Ibeas D."/>
            <person name="Whalen J."/>
            <person name="Stevens K."/>
            <person name="Paul R."/>
            <person name="Butterfield T."/>
            <person name="Britton M."/>
            <person name="Reagan R."/>
            <person name="Chakraborty S."/>
            <person name="Walawage S.L."/>
            <person name="Vasquez-Gross H.A."/>
            <person name="Cardeno C."/>
            <person name="Famula R."/>
            <person name="Pratt K."/>
            <person name="Kuruganti S."/>
            <person name="Aradhya M.K."/>
            <person name="Leslie C.A."/>
            <person name="Dandekar A.M."/>
            <person name="Salzberg S.L."/>
            <person name="Wegrzyn J.L."/>
            <person name="Langley C.H."/>
            <person name="Neale D.B."/>
        </authorList>
    </citation>
    <scope>NUCLEOTIDE SEQUENCE</scope>
    <source>
        <tissue evidence="1">Leaves</tissue>
    </source>
</reference>
<dbReference type="EMBL" id="LIHL02000010">
    <property type="protein sequence ID" value="KAF5458401.1"/>
    <property type="molecule type" value="Genomic_DNA"/>
</dbReference>
<proteinExistence type="predicted"/>
<evidence type="ECO:0000313" key="2">
    <source>
        <dbReference type="Proteomes" id="UP000619265"/>
    </source>
</evidence>